<evidence type="ECO:0000256" key="7">
    <source>
        <dbReference type="ARBA" id="ARBA00037973"/>
    </source>
</evidence>
<dbReference type="Gene3D" id="3.30.730.10">
    <property type="entry name" value="AP2/ERF domain"/>
    <property type="match status" value="2"/>
</dbReference>
<dbReference type="FunFam" id="3.30.730.10:FF:000002">
    <property type="entry name" value="AP2-like ethylene-responsive transcription factor"/>
    <property type="match status" value="1"/>
</dbReference>
<evidence type="ECO:0000313" key="11">
    <source>
        <dbReference type="Proteomes" id="UP000007305"/>
    </source>
</evidence>
<keyword evidence="12" id="KW-1267">Proteomics identification</keyword>
<dbReference type="Proteomes" id="UP000007305">
    <property type="component" value="Chromosome 1"/>
</dbReference>
<protein>
    <recommendedName>
        <fullName evidence="9">AP2/ERF domain-containing protein</fullName>
    </recommendedName>
</protein>
<dbReference type="InParanoid" id="A0A804LEK3"/>
<dbReference type="FunFam" id="3.30.730.10:FF:000003">
    <property type="entry name" value="AP2-like ethylene-responsive transcription factor ANT"/>
    <property type="match status" value="1"/>
</dbReference>
<feature type="region of interest" description="Disordered" evidence="8">
    <location>
        <begin position="450"/>
        <end position="497"/>
    </location>
</feature>
<evidence type="ECO:0007829" key="12">
    <source>
        <dbReference type="PeptideAtlas" id="A0A804LEK3"/>
    </source>
</evidence>
<dbReference type="GO" id="GO:0003700">
    <property type="term" value="F:DNA-binding transcription factor activity"/>
    <property type="evidence" value="ECO:0007669"/>
    <property type="project" value="InterPro"/>
</dbReference>
<dbReference type="SMART" id="SM00380">
    <property type="entry name" value="AP2"/>
    <property type="match status" value="2"/>
</dbReference>
<evidence type="ECO:0000256" key="3">
    <source>
        <dbReference type="ARBA" id="ARBA00023015"/>
    </source>
</evidence>
<dbReference type="InterPro" id="IPR001471">
    <property type="entry name" value="AP2/ERF_dom"/>
</dbReference>
<keyword evidence="5" id="KW-0804">Transcription</keyword>
<sequence>MDMNNGWLGFSLSPSAASRGGYGYGDGGGGASASACGDGEGSCPSPAAAASPLPLVAMPLDDSLHYSSAPDWRHGAAEAKGPKLEDFMSITCSNKSSGRSLYDSCGHHDDEQASKYHEVHGIHPLSCGSYYHGCISSGGGGGGGIGLGINMNAPPCTGGFPDHQHHQFVPSSHHGQYFLGAPAASAGPPAGAAMPMYNAGGGSVVGGSMSISGIKSWLREAMYVPPERPAAAALSLAVTDDVPPAEPPQLLPAPLPVHRKPAQTFGQRTSQFRGVTRHRWTGRYEAHLWDNTCRKEGQTRKGRQVYLGGYDREEKAARAYDLAALKYWGPSTHINFPLSHYEKELEEMKHMSRQEFIAHLRRNSSGFSRGASMYRGVTRHHQHGRWQARIGRVAGNKDLYLGTFSTQEEAAEAYDIAAIKFRGLNAVTNFDISKYDVKRICASTHLIGGGDACRRSPTRPPDAAPALAGGADRSSDAPGDQAASDNSDTSDGHRGAHLLHGLQYGHPMKLEAGEGSSWMAAAAAARPVPGVHQLPMFALWNDC</sequence>
<evidence type="ECO:0000256" key="5">
    <source>
        <dbReference type="ARBA" id="ARBA00023163"/>
    </source>
</evidence>
<dbReference type="Pfam" id="PF00847">
    <property type="entry name" value="AP2"/>
    <property type="match status" value="2"/>
</dbReference>
<keyword evidence="3" id="KW-0805">Transcription regulation</keyword>
<dbReference type="GO" id="GO:0003677">
    <property type="term" value="F:DNA binding"/>
    <property type="evidence" value="ECO:0007669"/>
    <property type="project" value="UniProtKB-KW"/>
</dbReference>
<comment type="subcellular location">
    <subcellularLocation>
        <location evidence="1">Nucleus</location>
    </subcellularLocation>
</comment>
<reference evidence="10" key="3">
    <citation type="submission" date="2021-05" db="UniProtKB">
        <authorList>
            <consortium name="EnsemblPlants"/>
        </authorList>
    </citation>
    <scope>IDENTIFICATION</scope>
    <source>
        <strain evidence="10">cv. B73</strain>
    </source>
</reference>
<dbReference type="InterPro" id="IPR036955">
    <property type="entry name" value="AP2/ERF_dom_sf"/>
</dbReference>
<keyword evidence="4" id="KW-0238">DNA-binding</keyword>
<comment type="similarity">
    <text evidence="7">Belongs to the AP2/ERF transcription factor family. AP2 subfamily.</text>
</comment>
<dbReference type="PANTHER" id="PTHR32467:SF90">
    <property type="entry name" value="AP2-LIKE ETHYLENE-RESPONSIVE TRANSCRIPTION FACTOR AIL1"/>
    <property type="match status" value="1"/>
</dbReference>
<dbReference type="SUPFAM" id="SSF54171">
    <property type="entry name" value="DNA-binding domain"/>
    <property type="match status" value="2"/>
</dbReference>
<reference evidence="10" key="2">
    <citation type="submission" date="2019-07" db="EMBL/GenBank/DDBJ databases">
        <authorList>
            <person name="Seetharam A."/>
            <person name="Woodhouse M."/>
            <person name="Cannon E."/>
        </authorList>
    </citation>
    <scope>NUCLEOTIDE SEQUENCE [LARGE SCALE GENOMIC DNA]</scope>
    <source>
        <strain evidence="10">cv. B73</strain>
    </source>
</reference>
<dbReference type="PROSITE" id="PS51032">
    <property type="entry name" value="AP2_ERF"/>
    <property type="match status" value="2"/>
</dbReference>
<feature type="domain" description="AP2/ERF" evidence="9">
    <location>
        <begin position="373"/>
        <end position="431"/>
    </location>
</feature>
<dbReference type="OrthoDB" id="207175at2759"/>
<keyword evidence="2" id="KW-0677">Repeat</keyword>
<dbReference type="Gramene" id="Zm00001eb005740_T003">
    <property type="protein sequence ID" value="Zm00001eb005740_P003"/>
    <property type="gene ID" value="Zm00001eb005740"/>
</dbReference>
<gene>
    <name evidence="10" type="primary">LOC103631785</name>
</gene>
<evidence type="ECO:0000256" key="8">
    <source>
        <dbReference type="SAM" id="MobiDB-lite"/>
    </source>
</evidence>
<feature type="domain" description="AP2/ERF" evidence="9">
    <location>
        <begin position="271"/>
        <end position="337"/>
    </location>
</feature>
<dbReference type="AlphaFoldDB" id="A0A804LEK3"/>
<dbReference type="GO" id="GO:0005634">
    <property type="term" value="C:nucleus"/>
    <property type="evidence" value="ECO:0007669"/>
    <property type="project" value="UniProtKB-SubCell"/>
</dbReference>
<evidence type="ECO:0000259" key="9">
    <source>
        <dbReference type="PROSITE" id="PS51032"/>
    </source>
</evidence>
<dbReference type="PRINTS" id="PR00367">
    <property type="entry name" value="ETHRSPELEMNT"/>
</dbReference>
<keyword evidence="11" id="KW-1185">Reference proteome</keyword>
<evidence type="ECO:0000256" key="2">
    <source>
        <dbReference type="ARBA" id="ARBA00022737"/>
    </source>
</evidence>
<dbReference type="EnsemblPlants" id="Zm00001eb005740_T003">
    <property type="protein sequence ID" value="Zm00001eb005740_P003"/>
    <property type="gene ID" value="Zm00001eb005740"/>
</dbReference>
<proteinExistence type="evidence at protein level"/>
<dbReference type="RefSeq" id="XP_008651504.1">
    <property type="nucleotide sequence ID" value="XM_008653282.2"/>
</dbReference>
<accession>A0A804LEK3</accession>
<organism evidence="10 11">
    <name type="scientific">Zea mays</name>
    <name type="common">Maize</name>
    <dbReference type="NCBI Taxonomy" id="4577"/>
    <lineage>
        <taxon>Eukaryota</taxon>
        <taxon>Viridiplantae</taxon>
        <taxon>Streptophyta</taxon>
        <taxon>Embryophyta</taxon>
        <taxon>Tracheophyta</taxon>
        <taxon>Spermatophyta</taxon>
        <taxon>Magnoliopsida</taxon>
        <taxon>Liliopsida</taxon>
        <taxon>Poales</taxon>
        <taxon>Poaceae</taxon>
        <taxon>PACMAD clade</taxon>
        <taxon>Panicoideae</taxon>
        <taxon>Andropogonodae</taxon>
        <taxon>Andropogoneae</taxon>
        <taxon>Tripsacinae</taxon>
        <taxon>Zea</taxon>
    </lineage>
</organism>
<dbReference type="KEGG" id="zma:103631785"/>
<evidence type="ECO:0000256" key="4">
    <source>
        <dbReference type="ARBA" id="ARBA00023125"/>
    </source>
</evidence>
<dbReference type="CDD" id="cd00018">
    <property type="entry name" value="AP2"/>
    <property type="match status" value="2"/>
</dbReference>
<evidence type="ECO:0000256" key="6">
    <source>
        <dbReference type="ARBA" id="ARBA00023242"/>
    </source>
</evidence>
<evidence type="ECO:0000313" key="10">
    <source>
        <dbReference type="EnsemblPlants" id="Zm00001eb005740_P003"/>
    </source>
</evidence>
<dbReference type="InterPro" id="IPR016177">
    <property type="entry name" value="DNA-bd_dom_sf"/>
</dbReference>
<name>A0A804LEK3_MAIZE</name>
<dbReference type="GeneID" id="103631785"/>
<evidence type="ECO:0000256" key="1">
    <source>
        <dbReference type="ARBA" id="ARBA00004123"/>
    </source>
</evidence>
<dbReference type="PANTHER" id="PTHR32467">
    <property type="entry name" value="AP2-LIKE ETHYLENE-RESPONSIVE TRANSCRIPTION FACTOR"/>
    <property type="match status" value="1"/>
</dbReference>
<reference evidence="11" key="1">
    <citation type="submission" date="2015-12" db="EMBL/GenBank/DDBJ databases">
        <title>Update maize B73 reference genome by single molecule sequencing technologies.</title>
        <authorList>
            <consortium name="Maize Genome Sequencing Project"/>
            <person name="Ware D."/>
        </authorList>
    </citation>
    <scope>NUCLEOTIDE SEQUENCE [LARGE SCALE GENOMIC DNA]</scope>
    <source>
        <strain evidence="11">cv. B73</strain>
    </source>
</reference>
<keyword evidence="6" id="KW-0539">Nucleus</keyword>